<organism evidence="2 3">
    <name type="scientific">Frateuria aurantia (strain ATCC 33424 / DSM 6220 / KCTC 2777 / LMG 1558 / NBRC 3245 / NCIMB 13370)</name>
    <name type="common">Acetobacter aurantius</name>
    <dbReference type="NCBI Taxonomy" id="767434"/>
    <lineage>
        <taxon>Bacteria</taxon>
        <taxon>Pseudomonadati</taxon>
        <taxon>Pseudomonadota</taxon>
        <taxon>Gammaproteobacteria</taxon>
        <taxon>Lysobacterales</taxon>
        <taxon>Rhodanobacteraceae</taxon>
        <taxon>Frateuria</taxon>
    </lineage>
</organism>
<feature type="domain" description="ABM" evidence="1">
    <location>
        <begin position="5"/>
        <end position="93"/>
    </location>
</feature>
<dbReference type="KEGG" id="fau:Fraau_1758"/>
<dbReference type="HOGENOM" id="CLU_131496_6_2_6"/>
<dbReference type="Pfam" id="PF03992">
    <property type="entry name" value="ABM"/>
    <property type="match status" value="1"/>
</dbReference>
<evidence type="ECO:0000313" key="2">
    <source>
        <dbReference type="EMBL" id="AFC86165.1"/>
    </source>
</evidence>
<evidence type="ECO:0000259" key="1">
    <source>
        <dbReference type="PROSITE" id="PS51725"/>
    </source>
</evidence>
<dbReference type="RefSeq" id="WP_014403170.1">
    <property type="nucleotide sequence ID" value="NC_017033.1"/>
</dbReference>
<keyword evidence="3" id="KW-1185">Reference proteome</keyword>
<proteinExistence type="predicted"/>
<name>H8KYU4_FRAAD</name>
<dbReference type="InterPro" id="IPR050744">
    <property type="entry name" value="AI-2_Isomerase_LsrG"/>
</dbReference>
<dbReference type="EMBL" id="CP003350">
    <property type="protein sequence ID" value="AFC86165.1"/>
    <property type="molecule type" value="Genomic_DNA"/>
</dbReference>
<evidence type="ECO:0000313" key="3">
    <source>
        <dbReference type="Proteomes" id="UP000005234"/>
    </source>
</evidence>
<dbReference type="InterPro" id="IPR007138">
    <property type="entry name" value="ABM_dom"/>
</dbReference>
<dbReference type="PROSITE" id="PS51725">
    <property type="entry name" value="ABM"/>
    <property type="match status" value="1"/>
</dbReference>
<dbReference type="Proteomes" id="UP000005234">
    <property type="component" value="Chromosome"/>
</dbReference>
<dbReference type="SUPFAM" id="SSF54909">
    <property type="entry name" value="Dimeric alpha+beta barrel"/>
    <property type="match status" value="1"/>
</dbReference>
<protein>
    <recommendedName>
        <fullName evidence="1">ABM domain-containing protein</fullName>
    </recommendedName>
</protein>
<dbReference type="Gene3D" id="3.30.70.100">
    <property type="match status" value="1"/>
</dbReference>
<dbReference type="OrthoDB" id="9812192at2"/>
<accession>H8KYU4</accession>
<dbReference type="AlphaFoldDB" id="H8KYU4"/>
<sequence>MSNDFHLIASFKVRPGQEATAIEALKLCAPLSRAEAGCHSYVPHQDLADPTQFYFIEHWASQQDLDEHMQSPHFKAMMATLEPILAAPLAIVTQINPVI</sequence>
<dbReference type="eggNOG" id="COG1359">
    <property type="taxonomic scope" value="Bacteria"/>
</dbReference>
<dbReference type="PANTHER" id="PTHR33336">
    <property type="entry name" value="QUINOL MONOOXYGENASE YGIN-RELATED"/>
    <property type="match status" value="1"/>
</dbReference>
<gene>
    <name evidence="2" type="ordered locus">Fraau_1758</name>
</gene>
<dbReference type="GO" id="GO:0003824">
    <property type="term" value="F:catalytic activity"/>
    <property type="evidence" value="ECO:0007669"/>
    <property type="project" value="TreeGrafter"/>
</dbReference>
<reference evidence="2" key="1">
    <citation type="submission" date="2012-02" db="EMBL/GenBank/DDBJ databases">
        <title>The complete genome of Frateuria aurantia DSM 6220.</title>
        <authorList>
            <consortium name="US DOE Joint Genome Institute (JGI-PGF)"/>
            <person name="Lucas S."/>
            <person name="Copeland A."/>
            <person name="Lapidus A."/>
            <person name="Glavina del Rio T."/>
            <person name="Dalin E."/>
            <person name="Tice H."/>
            <person name="Bruce D."/>
            <person name="Goodwin L."/>
            <person name="Pitluck S."/>
            <person name="Peters L."/>
            <person name="Ovchinnikova G."/>
            <person name="Teshima H."/>
            <person name="Kyrpides N."/>
            <person name="Mavromatis K."/>
            <person name="Ivanova N."/>
            <person name="Brettin T."/>
            <person name="Detter J.C."/>
            <person name="Han C."/>
            <person name="Larimer F."/>
            <person name="Land M."/>
            <person name="Hauser L."/>
            <person name="Markowitz V."/>
            <person name="Cheng J.-F."/>
            <person name="Hugenholtz P."/>
            <person name="Woyke T."/>
            <person name="Wu D."/>
            <person name="Brambilla E."/>
            <person name="Klenk H.-P."/>
            <person name="Eisen J.A."/>
        </authorList>
    </citation>
    <scope>NUCLEOTIDE SEQUENCE</scope>
    <source>
        <strain evidence="2">DSM 6220</strain>
    </source>
</reference>
<dbReference type="InterPro" id="IPR011008">
    <property type="entry name" value="Dimeric_a/b-barrel"/>
</dbReference>
<dbReference type="PANTHER" id="PTHR33336:SF3">
    <property type="entry name" value="ABM DOMAIN-CONTAINING PROTEIN"/>
    <property type="match status" value="1"/>
</dbReference>